<evidence type="ECO:0000313" key="3">
    <source>
        <dbReference type="Proteomes" id="UP000267464"/>
    </source>
</evidence>
<keyword evidence="3" id="KW-1185">Reference proteome</keyword>
<accession>A0A3N7JZE3</accession>
<organism evidence="2 3">
    <name type="scientific">Piscinibacter terrae</name>
    <dbReference type="NCBI Taxonomy" id="2496871"/>
    <lineage>
        <taxon>Bacteria</taxon>
        <taxon>Pseudomonadati</taxon>
        <taxon>Pseudomonadota</taxon>
        <taxon>Betaproteobacteria</taxon>
        <taxon>Burkholderiales</taxon>
        <taxon>Sphaerotilaceae</taxon>
        <taxon>Piscinibacter</taxon>
    </lineage>
</organism>
<reference evidence="2 3" key="2">
    <citation type="submission" date="2018-12" db="EMBL/GenBank/DDBJ databases">
        <title>Rhizobacter gummiphilus sp. nov., a rubber-degrading bacterium isolated from the soil of a botanical garden in Japan.</title>
        <authorList>
            <person name="Shunsuke S.S."/>
        </authorList>
    </citation>
    <scope>NUCLEOTIDE SEQUENCE [LARGE SCALE GENOMIC DNA]</scope>
    <source>
        <strain evidence="2 3">S-16</strain>
    </source>
</reference>
<dbReference type="Pfam" id="PF12688">
    <property type="entry name" value="TPR_5"/>
    <property type="match status" value="1"/>
</dbReference>
<dbReference type="Gene3D" id="1.25.40.10">
    <property type="entry name" value="Tetratricopeptide repeat domain"/>
    <property type="match status" value="1"/>
</dbReference>
<proteinExistence type="predicted"/>
<gene>
    <name evidence="2" type="ORF">DZC73_03665</name>
</gene>
<name>A0A3N7JZE3_9BURK</name>
<dbReference type="OrthoDB" id="193829at2"/>
<sequence>MSTTNAAWEERLAELWLALDQHEPEAFVARLDTLVAELPPGSAIGLFERGAAQDSTGHPERAVPLYRLALEAGLTGLRRRRAVIQLASSLRNLGQAQEAAGLLTEELHAPSDELDGAVRAFLALALVELGREREAVALSLAALSRYLPRYNRSLARYAQALAPSTVL</sequence>
<protein>
    <recommendedName>
        <fullName evidence="1">Tetratrico peptide repeat group 5 domain-containing protein</fullName>
    </recommendedName>
</protein>
<dbReference type="AlphaFoldDB" id="A0A3N7JZE3"/>
<dbReference type="EMBL" id="QUSW01000001">
    <property type="protein sequence ID" value="RQP26149.1"/>
    <property type="molecule type" value="Genomic_DNA"/>
</dbReference>
<dbReference type="SUPFAM" id="SSF48452">
    <property type="entry name" value="TPR-like"/>
    <property type="match status" value="1"/>
</dbReference>
<evidence type="ECO:0000313" key="2">
    <source>
        <dbReference type="EMBL" id="RQP26149.1"/>
    </source>
</evidence>
<reference evidence="2 3" key="1">
    <citation type="submission" date="2018-08" db="EMBL/GenBank/DDBJ databases">
        <authorList>
            <person name="Khan S.A."/>
            <person name="Jeon C.O."/>
            <person name="Chun B.H."/>
            <person name="Jeong S.E."/>
        </authorList>
    </citation>
    <scope>NUCLEOTIDE SEQUENCE [LARGE SCALE GENOMIC DNA]</scope>
    <source>
        <strain evidence="2 3">S-16</strain>
    </source>
</reference>
<dbReference type="InterPro" id="IPR011990">
    <property type="entry name" value="TPR-like_helical_dom_sf"/>
</dbReference>
<comment type="caution">
    <text evidence="2">The sequence shown here is derived from an EMBL/GenBank/DDBJ whole genome shotgun (WGS) entry which is preliminary data.</text>
</comment>
<dbReference type="RefSeq" id="WP_124538822.1">
    <property type="nucleotide sequence ID" value="NZ_QUSW01000001.1"/>
</dbReference>
<dbReference type="InterPro" id="IPR041656">
    <property type="entry name" value="TPR_5"/>
</dbReference>
<evidence type="ECO:0000259" key="1">
    <source>
        <dbReference type="Pfam" id="PF12688"/>
    </source>
</evidence>
<dbReference type="Proteomes" id="UP000267464">
    <property type="component" value="Unassembled WGS sequence"/>
</dbReference>
<feature type="domain" description="Tetratrico peptide repeat group 5" evidence="1">
    <location>
        <begin position="46"/>
        <end position="161"/>
    </location>
</feature>